<evidence type="ECO:0000313" key="2">
    <source>
        <dbReference type="Proteomes" id="UP000469194"/>
    </source>
</evidence>
<dbReference type="PRINTS" id="PR00119">
    <property type="entry name" value="CATATPASE"/>
</dbReference>
<dbReference type="Proteomes" id="UP000469194">
    <property type="component" value="Unassembled WGS sequence"/>
</dbReference>
<dbReference type="EMBL" id="WHZW01000014">
    <property type="protein sequence ID" value="NEG89876.1"/>
    <property type="molecule type" value="Genomic_DNA"/>
</dbReference>
<keyword evidence="2" id="KW-1185">Reference proteome</keyword>
<name>A0A6N9Z611_9BIFI</name>
<protein>
    <submittedName>
        <fullName evidence="1">Cof-type HAD-IIB family hydrolase</fullName>
    </submittedName>
</protein>
<keyword evidence="1" id="KW-0378">Hydrolase</keyword>
<dbReference type="Gene3D" id="3.40.50.1000">
    <property type="entry name" value="HAD superfamily/HAD-like"/>
    <property type="match status" value="1"/>
</dbReference>
<dbReference type="NCBIfam" id="TIGR00099">
    <property type="entry name" value="Cof-subfamily"/>
    <property type="match status" value="1"/>
</dbReference>
<dbReference type="InterPro" id="IPR023214">
    <property type="entry name" value="HAD_sf"/>
</dbReference>
<dbReference type="GO" id="GO:0016791">
    <property type="term" value="F:phosphatase activity"/>
    <property type="evidence" value="ECO:0007669"/>
    <property type="project" value="UniProtKB-ARBA"/>
</dbReference>
<dbReference type="PROSITE" id="PS01229">
    <property type="entry name" value="COF_2"/>
    <property type="match status" value="1"/>
</dbReference>
<sequence>MIPRPSAIPVIIALFAGHDYVHRCNARTGAVMSLKLPILVVTDLDGTLLNENQQVSSRLQNMLDRAKNAGVLFAAASARPFRLAKQVLEPVLPLFSALLVSNGAQIVDTATCHVIHSEPLDERQCVDIIAMLKNKYPQAGFGWEYGEGFGCDQAFWDLHVQGGILRDPNPQRMSSIPNAPVLELVMATPDYKADQYIDGCRELIGRDFTVTDSSGGVMEISNANANKAHASQIWAKSLDADLRNVIAFGDGLNDVPLLRAAGRGVAMANADDRIKAAADAVAPSNQQDGVGVFLTDLLRDEGLFV</sequence>
<dbReference type="PANTHER" id="PTHR10000:SF8">
    <property type="entry name" value="HAD SUPERFAMILY HYDROLASE-LIKE, TYPE 3"/>
    <property type="match status" value="1"/>
</dbReference>
<dbReference type="InterPro" id="IPR036412">
    <property type="entry name" value="HAD-like_sf"/>
</dbReference>
<reference evidence="1 2" key="1">
    <citation type="submission" date="2019-10" db="EMBL/GenBank/DDBJ databases">
        <title>Bifidobacterium from non-human primates.</title>
        <authorList>
            <person name="Modesto M."/>
        </authorList>
    </citation>
    <scope>NUCLEOTIDE SEQUENCE [LARGE SCALE GENOMIC DNA]</scope>
    <source>
        <strain evidence="1 2">TRE17</strain>
    </source>
</reference>
<dbReference type="GO" id="GO:0005829">
    <property type="term" value="C:cytosol"/>
    <property type="evidence" value="ECO:0007669"/>
    <property type="project" value="TreeGrafter"/>
</dbReference>
<dbReference type="PANTHER" id="PTHR10000">
    <property type="entry name" value="PHOSPHOSERINE PHOSPHATASE"/>
    <property type="match status" value="1"/>
</dbReference>
<comment type="caution">
    <text evidence="1">The sequence shown here is derived from an EMBL/GenBank/DDBJ whole genome shotgun (WGS) entry which is preliminary data.</text>
</comment>
<dbReference type="Gene3D" id="3.30.1240.10">
    <property type="match status" value="1"/>
</dbReference>
<dbReference type="Pfam" id="PF08282">
    <property type="entry name" value="Hydrolase_3"/>
    <property type="match status" value="1"/>
</dbReference>
<dbReference type="SUPFAM" id="SSF56784">
    <property type="entry name" value="HAD-like"/>
    <property type="match status" value="1"/>
</dbReference>
<accession>A0A6N9Z611</accession>
<dbReference type="PROSITE" id="PS01228">
    <property type="entry name" value="COF_1"/>
    <property type="match status" value="1"/>
</dbReference>
<organism evidence="1 2">
    <name type="scientific">Bifidobacterium aerophilum</name>
    <dbReference type="NCBI Taxonomy" id="1798155"/>
    <lineage>
        <taxon>Bacteria</taxon>
        <taxon>Bacillati</taxon>
        <taxon>Actinomycetota</taxon>
        <taxon>Actinomycetes</taxon>
        <taxon>Bifidobacteriales</taxon>
        <taxon>Bifidobacteriaceae</taxon>
        <taxon>Bifidobacterium</taxon>
    </lineage>
</organism>
<dbReference type="GO" id="GO:0000287">
    <property type="term" value="F:magnesium ion binding"/>
    <property type="evidence" value="ECO:0007669"/>
    <property type="project" value="TreeGrafter"/>
</dbReference>
<dbReference type="AlphaFoldDB" id="A0A6N9Z611"/>
<dbReference type="InterPro" id="IPR000150">
    <property type="entry name" value="Cof"/>
</dbReference>
<evidence type="ECO:0000313" key="1">
    <source>
        <dbReference type="EMBL" id="NEG89876.1"/>
    </source>
</evidence>
<gene>
    <name evidence="1" type="ORF">GFD25_07755</name>
</gene>
<proteinExistence type="predicted"/>